<evidence type="ECO:0000313" key="2">
    <source>
        <dbReference type="EMBL" id="KAJ7736226.1"/>
    </source>
</evidence>
<evidence type="ECO:0000256" key="1">
    <source>
        <dbReference type="SAM" id="MobiDB-lite"/>
    </source>
</evidence>
<comment type="caution">
    <text evidence="2">The sequence shown here is derived from an EMBL/GenBank/DDBJ whole genome shotgun (WGS) entry which is preliminary data.</text>
</comment>
<dbReference type="AlphaFoldDB" id="A0AAD7I860"/>
<feature type="region of interest" description="Disordered" evidence="1">
    <location>
        <begin position="453"/>
        <end position="497"/>
    </location>
</feature>
<sequence length="1059" mass="115684">MFYNIPPIQGNWAKLPALPVFAQGVVESNTGAWREKCLSTRFAARALLDPHGHDIGRMESRPHLQPRSSQHSYSSQAFVVSLNGYQAPEVLLSSLTLPNFLSLTGSYRNTAVNGHVMRAVTGRPDLEDFGHKGLFMSGYFELSLEQALHSTQCKQLVNACNHILTTWRPVIEPNARKVMELIEDIRPKLVQLGGNPGLLTVAALASVITPALGQLTCFASFPDATLGDCTGFIATFCASIAGELIQPGDTAAQCFPGPTVANLNCAIYDSTRRNLHITDYTEQARSPTTSTWTPAKTSLRPSTRSAGLSGGWGSPAGRNSNITSTPTGKQTCVGRCNAPQTAISEAQLDPNAYLDADAKFAVSSDAQSTAPFLLQLSKFGTFRICTGSDLNIHHMPSRNACGIFDSRCLWSRNLPQWSTPRPWVPARHSRAGKQDFESAALRRCMFQTLLSTSKPNTPALKTTSSPAHNASRSGLAHKRSVRHLHAAGQPGAAETSHFIPRAMRNRARTPSLQIPVADAARDIRFVNYVPTARFGARSSQTCPYAPGMAAVERPAPRRCESRAPSLFLPSNASRRSAGVESMRSEFPPSHTLRPRDAATHPTCSYAGATTETSSTRIGDARMRARCRPQSMRGSAPRVPHAGAANASSRHRTLPGVAQSRAPPSARAPPRSRVPASASNLSVASSRLRSRTPMPLCWIPVAQNKTSPGSGNDALSDLGFKGAPNSMDSENLETELERMRLVFHVRIGIAPLRSIRTELSLRFPALSIRSSSNTSWFWSGSFLPTRGVKHFIEFQMLRRFLDSCNLLGRQSLDRSKGVWTAARSVTLKISRRSLFNQHAPSSIHDSERAPDSFPSNPFHRRPVPRQLSELMPQAAKLLQTKPNMTLTPRDNSILCSLIRSSTILAADPQGLASFSIPDESTPVPSRIAVKFLPRTLVCILLLRRHGLRPRLRHSAFPGSRLCFTLHARHPGGRERVGTYDGAREASWSAAKEKEKEKSFAPFVSSPQNAYHARSHGARMAAVPFPALFEHTRNAVEHSTPIAMTLEARSKWFGVTARRTQ</sequence>
<reference evidence="2" key="1">
    <citation type="submission" date="2023-03" db="EMBL/GenBank/DDBJ databases">
        <title>Massive genome expansion in bonnet fungi (Mycena s.s.) driven by repeated elements and novel gene families across ecological guilds.</title>
        <authorList>
            <consortium name="Lawrence Berkeley National Laboratory"/>
            <person name="Harder C.B."/>
            <person name="Miyauchi S."/>
            <person name="Viragh M."/>
            <person name="Kuo A."/>
            <person name="Thoen E."/>
            <person name="Andreopoulos B."/>
            <person name="Lu D."/>
            <person name="Skrede I."/>
            <person name="Drula E."/>
            <person name="Henrissat B."/>
            <person name="Morin E."/>
            <person name="Kohler A."/>
            <person name="Barry K."/>
            <person name="LaButti K."/>
            <person name="Morin E."/>
            <person name="Salamov A."/>
            <person name="Lipzen A."/>
            <person name="Mereny Z."/>
            <person name="Hegedus B."/>
            <person name="Baldrian P."/>
            <person name="Stursova M."/>
            <person name="Weitz H."/>
            <person name="Taylor A."/>
            <person name="Grigoriev I.V."/>
            <person name="Nagy L.G."/>
            <person name="Martin F."/>
            <person name="Kauserud H."/>
        </authorList>
    </citation>
    <scope>NUCLEOTIDE SEQUENCE</scope>
    <source>
        <strain evidence="2">CBHHK188m</strain>
    </source>
</reference>
<feature type="region of interest" description="Disordered" evidence="1">
    <location>
        <begin position="572"/>
        <end position="684"/>
    </location>
</feature>
<name>A0AAD7I860_9AGAR</name>
<protein>
    <submittedName>
        <fullName evidence="2">Uncharacterized protein</fullName>
    </submittedName>
</protein>
<feature type="region of interest" description="Disordered" evidence="1">
    <location>
        <begin position="286"/>
        <end position="330"/>
    </location>
</feature>
<feature type="compositionally biased region" description="Polar residues" evidence="1">
    <location>
        <begin position="286"/>
        <end position="306"/>
    </location>
</feature>
<feature type="compositionally biased region" description="Polar residues" evidence="1">
    <location>
        <begin position="317"/>
        <end position="330"/>
    </location>
</feature>
<organism evidence="2 3">
    <name type="scientific">Mycena maculata</name>
    <dbReference type="NCBI Taxonomy" id="230809"/>
    <lineage>
        <taxon>Eukaryota</taxon>
        <taxon>Fungi</taxon>
        <taxon>Dikarya</taxon>
        <taxon>Basidiomycota</taxon>
        <taxon>Agaricomycotina</taxon>
        <taxon>Agaricomycetes</taxon>
        <taxon>Agaricomycetidae</taxon>
        <taxon>Agaricales</taxon>
        <taxon>Marasmiineae</taxon>
        <taxon>Mycenaceae</taxon>
        <taxon>Mycena</taxon>
    </lineage>
</organism>
<feature type="compositionally biased region" description="Polar residues" evidence="1">
    <location>
        <begin position="607"/>
        <end position="616"/>
    </location>
</feature>
<feature type="compositionally biased region" description="Low complexity" evidence="1">
    <location>
        <begin position="659"/>
        <end position="678"/>
    </location>
</feature>
<feature type="compositionally biased region" description="Basic residues" evidence="1">
    <location>
        <begin position="475"/>
        <end position="485"/>
    </location>
</feature>
<accession>A0AAD7I860</accession>
<gene>
    <name evidence="2" type="ORF">DFH07DRAFT_779777</name>
</gene>
<dbReference type="Proteomes" id="UP001215280">
    <property type="component" value="Unassembled WGS sequence"/>
</dbReference>
<dbReference type="EMBL" id="JARJLG010000150">
    <property type="protein sequence ID" value="KAJ7736226.1"/>
    <property type="molecule type" value="Genomic_DNA"/>
</dbReference>
<evidence type="ECO:0000313" key="3">
    <source>
        <dbReference type="Proteomes" id="UP001215280"/>
    </source>
</evidence>
<keyword evidence="3" id="KW-1185">Reference proteome</keyword>
<proteinExistence type="predicted"/>
<feature type="compositionally biased region" description="Polar residues" evidence="1">
    <location>
        <begin position="453"/>
        <end position="472"/>
    </location>
</feature>
<feature type="region of interest" description="Disordered" evidence="1">
    <location>
        <begin position="837"/>
        <end position="857"/>
    </location>
</feature>